<sequence length="156" mass="17298">MLYRLQQVSSRRLLSNLVSEFRRELPREQAQEAGYGLAALIDGLWLRAALSGKPLDKTRANSLTRHFIISIYPPINRGDVMSRMAEQQLYIHGGYTSATSGRTFETINPANGNVLGDRAGRRARGCRSRREKRPAGAKNLGVDDRHGALAYSASGR</sequence>
<feature type="compositionally biased region" description="Basic residues" evidence="1">
    <location>
        <begin position="121"/>
        <end position="132"/>
    </location>
</feature>
<reference evidence="3 4" key="1">
    <citation type="submission" date="2018-06" db="EMBL/GenBank/DDBJ databases">
        <authorList>
            <consortium name="Pathogen Informatics"/>
            <person name="Doyle S."/>
        </authorList>
    </citation>
    <scope>NUCLEOTIDE SEQUENCE [LARGE SCALE GENOMIC DNA]</scope>
    <source>
        <strain evidence="3 4">NCTC9962</strain>
    </source>
</reference>
<dbReference type="Pfam" id="PF13977">
    <property type="entry name" value="TetR_C_6"/>
    <property type="match status" value="1"/>
</dbReference>
<evidence type="ECO:0000313" key="4">
    <source>
        <dbReference type="Proteomes" id="UP000254052"/>
    </source>
</evidence>
<dbReference type="Proteomes" id="UP000254052">
    <property type="component" value="Unassembled WGS sequence"/>
</dbReference>
<keyword evidence="3" id="KW-0560">Oxidoreductase</keyword>
<dbReference type="AlphaFoldDB" id="A0A377DHL0"/>
<accession>A0A377DHL0</accession>
<dbReference type="InterPro" id="IPR036271">
    <property type="entry name" value="Tet_transcr_reg_TetR-rel_C_sf"/>
</dbReference>
<evidence type="ECO:0000256" key="1">
    <source>
        <dbReference type="SAM" id="MobiDB-lite"/>
    </source>
</evidence>
<dbReference type="EMBL" id="UGED01000023">
    <property type="protein sequence ID" value="STM20451.1"/>
    <property type="molecule type" value="Genomic_DNA"/>
</dbReference>
<feature type="region of interest" description="Disordered" evidence="1">
    <location>
        <begin position="118"/>
        <end position="143"/>
    </location>
</feature>
<name>A0A377DHL0_ECOLX</name>
<gene>
    <name evidence="3" type="primary">betB_1</name>
    <name evidence="3" type="ORF">NCTC9962_07232</name>
</gene>
<dbReference type="GO" id="GO:0008802">
    <property type="term" value="F:betaine-aldehyde dehydrogenase (NAD+) activity"/>
    <property type="evidence" value="ECO:0007669"/>
    <property type="project" value="UniProtKB-EC"/>
</dbReference>
<dbReference type="InterPro" id="IPR039538">
    <property type="entry name" value="BetI_C"/>
</dbReference>
<evidence type="ECO:0000259" key="2">
    <source>
        <dbReference type="Pfam" id="PF13977"/>
    </source>
</evidence>
<proteinExistence type="predicted"/>
<dbReference type="EC" id="1.2.1.8" evidence="3"/>
<evidence type="ECO:0000313" key="3">
    <source>
        <dbReference type="EMBL" id="STM20451.1"/>
    </source>
</evidence>
<organism evidence="3 4">
    <name type="scientific">Escherichia coli</name>
    <dbReference type="NCBI Taxonomy" id="562"/>
    <lineage>
        <taxon>Bacteria</taxon>
        <taxon>Pseudomonadati</taxon>
        <taxon>Pseudomonadota</taxon>
        <taxon>Gammaproteobacteria</taxon>
        <taxon>Enterobacterales</taxon>
        <taxon>Enterobacteriaceae</taxon>
        <taxon>Escherichia</taxon>
    </lineage>
</organism>
<protein>
    <submittedName>
        <fullName evidence="3">Transcriptional regulator BetI</fullName>
        <ecNumber evidence="3">1.2.1.8</ecNumber>
    </submittedName>
</protein>
<dbReference type="SUPFAM" id="SSF48498">
    <property type="entry name" value="Tetracyclin repressor-like, C-terminal domain"/>
    <property type="match status" value="1"/>
</dbReference>
<feature type="domain" description="BetI-type transcriptional repressor C-terminal" evidence="2">
    <location>
        <begin position="2"/>
        <end position="69"/>
    </location>
</feature>